<sequence>MAATDSNTYILRYFDIVGIAETARLMLILSGANWIEENPEWPAAKDQQPMRRLPVLIEKNPAGEVVLELTESHVIERYLARKFGFISAEPAAAARHEQLRDQMVDIQFSPVYAIESEGAAREYFLNKYSSLSECLIKFHTKVLQANGSNGHYFGDKTSYVDLALYAFVSFLRTLAEDKGMQFAEVFDPENVPEFAKVVDTVRAEPALQDHFAGKRRRASRL</sequence>
<reference evidence="3 4" key="1">
    <citation type="submission" date="2016-07" db="EMBL/GenBank/DDBJ databases">
        <title>Pervasive Adenine N6-methylation of Active Genes in Fungi.</title>
        <authorList>
            <consortium name="DOE Joint Genome Institute"/>
            <person name="Mondo S.J."/>
            <person name="Dannebaum R.O."/>
            <person name="Kuo R.C."/>
            <person name="Labutti K."/>
            <person name="Haridas S."/>
            <person name="Kuo A."/>
            <person name="Salamov A."/>
            <person name="Ahrendt S.R."/>
            <person name="Lipzen A."/>
            <person name="Sullivan W."/>
            <person name="Andreopoulos W.B."/>
            <person name="Clum A."/>
            <person name="Lindquist E."/>
            <person name="Daum C."/>
            <person name="Ramamoorthy G.K."/>
            <person name="Gryganskyi A."/>
            <person name="Culley D."/>
            <person name="Magnuson J.K."/>
            <person name="James T.Y."/>
            <person name="O'Malley M.A."/>
            <person name="Stajich J.E."/>
            <person name="Spatafora J.W."/>
            <person name="Visel A."/>
            <person name="Grigoriev I.V."/>
        </authorList>
    </citation>
    <scope>NUCLEOTIDE SEQUENCE [LARGE SCALE GENOMIC DNA]</scope>
    <source>
        <strain evidence="3 4">ATCC 12442</strain>
    </source>
</reference>
<dbReference type="InterPro" id="IPR004045">
    <property type="entry name" value="Glutathione_S-Trfase_N"/>
</dbReference>
<feature type="domain" description="GST C-terminal" evidence="2">
    <location>
        <begin position="89"/>
        <end position="221"/>
    </location>
</feature>
<evidence type="ECO:0000313" key="3">
    <source>
        <dbReference type="EMBL" id="ORX71213.1"/>
    </source>
</evidence>
<dbReference type="Proteomes" id="UP000193922">
    <property type="component" value="Unassembled WGS sequence"/>
</dbReference>
<evidence type="ECO:0000259" key="1">
    <source>
        <dbReference type="PROSITE" id="PS50404"/>
    </source>
</evidence>
<dbReference type="Gene3D" id="3.40.30.10">
    <property type="entry name" value="Glutaredoxin"/>
    <property type="match status" value="1"/>
</dbReference>
<organism evidence="3 4">
    <name type="scientific">Linderina pennispora</name>
    <dbReference type="NCBI Taxonomy" id="61395"/>
    <lineage>
        <taxon>Eukaryota</taxon>
        <taxon>Fungi</taxon>
        <taxon>Fungi incertae sedis</taxon>
        <taxon>Zoopagomycota</taxon>
        <taxon>Kickxellomycotina</taxon>
        <taxon>Kickxellomycetes</taxon>
        <taxon>Kickxellales</taxon>
        <taxon>Kickxellaceae</taxon>
        <taxon>Linderina</taxon>
    </lineage>
</organism>
<protein>
    <recommendedName>
        <fullName evidence="5">Glutathione S-transferase</fullName>
    </recommendedName>
</protein>
<evidence type="ECO:0000313" key="4">
    <source>
        <dbReference type="Proteomes" id="UP000193922"/>
    </source>
</evidence>
<keyword evidence="4" id="KW-1185">Reference proteome</keyword>
<dbReference type="EMBL" id="MCFD01000004">
    <property type="protein sequence ID" value="ORX71213.1"/>
    <property type="molecule type" value="Genomic_DNA"/>
</dbReference>
<dbReference type="InterPro" id="IPR036282">
    <property type="entry name" value="Glutathione-S-Trfase_C_sf"/>
</dbReference>
<evidence type="ECO:0000259" key="2">
    <source>
        <dbReference type="PROSITE" id="PS50405"/>
    </source>
</evidence>
<name>A0A1Y1WCF0_9FUNG</name>
<gene>
    <name evidence="3" type="ORF">DL89DRAFT_266232</name>
</gene>
<dbReference type="STRING" id="61395.A0A1Y1WCF0"/>
<dbReference type="AlphaFoldDB" id="A0A1Y1WCF0"/>
<dbReference type="OrthoDB" id="414243at2759"/>
<dbReference type="SUPFAM" id="SSF47616">
    <property type="entry name" value="GST C-terminal domain-like"/>
    <property type="match status" value="1"/>
</dbReference>
<dbReference type="Gene3D" id="1.20.1050.10">
    <property type="match status" value="1"/>
</dbReference>
<dbReference type="PROSITE" id="PS50404">
    <property type="entry name" value="GST_NTER"/>
    <property type="match status" value="1"/>
</dbReference>
<dbReference type="InterPro" id="IPR040079">
    <property type="entry name" value="Glutathione_S-Trfase"/>
</dbReference>
<dbReference type="GO" id="GO:0004364">
    <property type="term" value="F:glutathione transferase activity"/>
    <property type="evidence" value="ECO:0007669"/>
    <property type="project" value="TreeGrafter"/>
</dbReference>
<comment type="caution">
    <text evidence="3">The sequence shown here is derived from an EMBL/GenBank/DDBJ whole genome shotgun (WGS) entry which is preliminary data.</text>
</comment>
<dbReference type="PANTHER" id="PTHR11571">
    <property type="entry name" value="GLUTATHIONE S-TRANSFERASE"/>
    <property type="match status" value="1"/>
</dbReference>
<proteinExistence type="predicted"/>
<dbReference type="PROSITE" id="PS50405">
    <property type="entry name" value="GST_CTER"/>
    <property type="match status" value="1"/>
</dbReference>
<dbReference type="InterPro" id="IPR010987">
    <property type="entry name" value="Glutathione-S-Trfase_C-like"/>
</dbReference>
<dbReference type="SFLD" id="SFLDS00019">
    <property type="entry name" value="Glutathione_Transferase_(cytos"/>
    <property type="match status" value="1"/>
</dbReference>
<feature type="domain" description="GST N-terminal" evidence="1">
    <location>
        <begin position="7"/>
        <end position="87"/>
    </location>
</feature>
<dbReference type="InterPro" id="IPR004046">
    <property type="entry name" value="GST_C"/>
</dbReference>
<dbReference type="InterPro" id="IPR050213">
    <property type="entry name" value="GST_superfamily"/>
</dbReference>
<accession>A0A1Y1WCF0</accession>
<dbReference type="GO" id="GO:0006749">
    <property type="term" value="P:glutathione metabolic process"/>
    <property type="evidence" value="ECO:0007669"/>
    <property type="project" value="TreeGrafter"/>
</dbReference>
<dbReference type="GeneID" id="63803658"/>
<dbReference type="SUPFAM" id="SSF52833">
    <property type="entry name" value="Thioredoxin-like"/>
    <property type="match status" value="1"/>
</dbReference>
<evidence type="ECO:0008006" key="5">
    <source>
        <dbReference type="Google" id="ProtNLM"/>
    </source>
</evidence>
<dbReference type="RefSeq" id="XP_040744728.1">
    <property type="nucleotide sequence ID" value="XM_040887010.1"/>
</dbReference>
<dbReference type="Pfam" id="PF14497">
    <property type="entry name" value="GST_C_3"/>
    <property type="match status" value="1"/>
</dbReference>
<dbReference type="InterPro" id="IPR036249">
    <property type="entry name" value="Thioredoxin-like_sf"/>
</dbReference>